<dbReference type="eggNOG" id="COG3100">
    <property type="taxonomic scope" value="Bacteria"/>
</dbReference>
<dbReference type="InterPro" id="IPR027354">
    <property type="entry name" value="YcgL_dom"/>
</dbReference>
<evidence type="ECO:0000313" key="2">
    <source>
        <dbReference type="EMBL" id="EMR12943.1"/>
    </source>
</evidence>
<dbReference type="STRING" id="1286106.MPL1_07333"/>
<evidence type="ECO:0000313" key="3">
    <source>
        <dbReference type="Proteomes" id="UP000012019"/>
    </source>
</evidence>
<comment type="caution">
    <text evidence="2">The sequence shown here is derived from an EMBL/GenBank/DDBJ whole genome shotgun (WGS) entry which is preliminary data.</text>
</comment>
<dbReference type="PANTHER" id="PTHR38109">
    <property type="entry name" value="PROTEIN YCGL"/>
    <property type="match status" value="1"/>
</dbReference>
<dbReference type="AlphaFoldDB" id="M7NVZ2"/>
<proteinExistence type="predicted"/>
<gene>
    <name evidence="2" type="ORF">MPL1_07333</name>
</gene>
<dbReference type="InterPro" id="IPR038068">
    <property type="entry name" value="YcgL-like_sf"/>
</dbReference>
<keyword evidence="3" id="KW-1185">Reference proteome</keyword>
<dbReference type="EMBL" id="APHR01000037">
    <property type="protein sequence ID" value="EMR12943.1"/>
    <property type="molecule type" value="Genomic_DNA"/>
</dbReference>
<reference evidence="2 3" key="1">
    <citation type="journal article" date="2013" name="Genome Announc.">
        <title>Draft Genome Sequence of Methylophaga lonarensis MPLT, a Haloalkaliphilic (Non-Methane-Utilizing) Methylotroph.</title>
        <authorList>
            <person name="Shetty S.A."/>
            <person name="Marathe N.P."/>
            <person name="Munot H."/>
            <person name="Antony C.P."/>
            <person name="Dhotre D.P."/>
            <person name="Murrell J.C."/>
            <person name="Shouche Y.S."/>
        </authorList>
    </citation>
    <scope>NUCLEOTIDE SEQUENCE [LARGE SCALE GENOMIC DNA]</scope>
    <source>
        <strain evidence="2 3">MPL</strain>
    </source>
</reference>
<dbReference type="PROSITE" id="PS51648">
    <property type="entry name" value="YCGL"/>
    <property type="match status" value="1"/>
</dbReference>
<dbReference type="PATRIC" id="fig|1286106.3.peg.1470"/>
<feature type="domain" description="YcgL" evidence="1">
    <location>
        <begin position="1"/>
        <end position="86"/>
    </location>
</feature>
<organism evidence="2 3">
    <name type="scientific">Methylophaga lonarensis MPL</name>
    <dbReference type="NCBI Taxonomy" id="1286106"/>
    <lineage>
        <taxon>Bacteria</taxon>
        <taxon>Pseudomonadati</taxon>
        <taxon>Pseudomonadota</taxon>
        <taxon>Gammaproteobacteria</taxon>
        <taxon>Thiotrichales</taxon>
        <taxon>Piscirickettsiaceae</taxon>
        <taxon>Methylophaga</taxon>
    </lineage>
</organism>
<evidence type="ECO:0000259" key="1">
    <source>
        <dbReference type="PROSITE" id="PS51648"/>
    </source>
</evidence>
<dbReference type="PANTHER" id="PTHR38109:SF1">
    <property type="entry name" value="PROTEIN YCGL"/>
    <property type="match status" value="1"/>
</dbReference>
<name>M7NVZ2_9GAMM</name>
<dbReference type="RefSeq" id="WP_009726455.1">
    <property type="nucleotide sequence ID" value="NZ_APHR01000037.1"/>
</dbReference>
<accession>M7NVZ2</accession>
<dbReference type="Pfam" id="PF05166">
    <property type="entry name" value="YcgL"/>
    <property type="match status" value="1"/>
</dbReference>
<dbReference type="SUPFAM" id="SSF160191">
    <property type="entry name" value="YcgL-like"/>
    <property type="match status" value="1"/>
</dbReference>
<dbReference type="Proteomes" id="UP000012019">
    <property type="component" value="Unassembled WGS sequence"/>
</dbReference>
<protein>
    <submittedName>
        <fullName evidence="2">Protein YcgL</fullName>
    </submittedName>
</protein>
<sequence>MKTYIYKSRKKEELYLYLRDKDDFSVLPEALVKVMGQSPDMVMTLELHPEKKLAREDVSVVMHNLTTQGFHIQMPPSSIHQTSSNLKH</sequence>
<dbReference type="Gene3D" id="3.10.510.20">
    <property type="entry name" value="YcgL domain"/>
    <property type="match status" value="1"/>
</dbReference>